<dbReference type="PANTHER" id="PTHR10357">
    <property type="entry name" value="ALPHA-AMYLASE FAMILY MEMBER"/>
    <property type="match status" value="1"/>
</dbReference>
<dbReference type="AlphaFoldDB" id="A0AA38ILT8"/>
<dbReference type="Pfam" id="PF00128">
    <property type="entry name" value="Alpha-amylase"/>
    <property type="match status" value="1"/>
</dbReference>
<dbReference type="CDD" id="cd11328">
    <property type="entry name" value="AmyAc_maltase"/>
    <property type="match status" value="1"/>
</dbReference>
<dbReference type="SMART" id="SM00642">
    <property type="entry name" value="Aamy"/>
    <property type="match status" value="1"/>
</dbReference>
<evidence type="ECO:0000259" key="6">
    <source>
        <dbReference type="SMART" id="SM00642"/>
    </source>
</evidence>
<comment type="caution">
    <text evidence="7">The sequence shown here is derived from an EMBL/GenBank/DDBJ whole genome shotgun (WGS) entry which is preliminary data.</text>
</comment>
<dbReference type="GO" id="GO:0005975">
    <property type="term" value="P:carbohydrate metabolic process"/>
    <property type="evidence" value="ECO:0007669"/>
    <property type="project" value="InterPro"/>
</dbReference>
<comment type="similarity">
    <text evidence="2">Belongs to the glycosyl hydrolase 13 family.</text>
</comment>
<keyword evidence="5" id="KW-0326">Glycosidase</keyword>
<dbReference type="Proteomes" id="UP001168821">
    <property type="component" value="Unassembled WGS sequence"/>
</dbReference>
<evidence type="ECO:0000256" key="3">
    <source>
        <dbReference type="ARBA" id="ARBA00012741"/>
    </source>
</evidence>
<accession>A0AA38ILT8</accession>
<keyword evidence="5" id="KW-0378">Hydrolase</keyword>
<evidence type="ECO:0000256" key="2">
    <source>
        <dbReference type="ARBA" id="ARBA00008061"/>
    </source>
</evidence>
<gene>
    <name evidence="7" type="ORF">Zmor_009715</name>
</gene>
<feature type="domain" description="Glycosyl hydrolase family 13 catalytic" evidence="6">
    <location>
        <begin position="237"/>
        <end position="631"/>
    </location>
</feature>
<organism evidence="7 8">
    <name type="scientific">Zophobas morio</name>
    <dbReference type="NCBI Taxonomy" id="2755281"/>
    <lineage>
        <taxon>Eukaryota</taxon>
        <taxon>Metazoa</taxon>
        <taxon>Ecdysozoa</taxon>
        <taxon>Arthropoda</taxon>
        <taxon>Hexapoda</taxon>
        <taxon>Insecta</taxon>
        <taxon>Pterygota</taxon>
        <taxon>Neoptera</taxon>
        <taxon>Endopterygota</taxon>
        <taxon>Coleoptera</taxon>
        <taxon>Polyphaga</taxon>
        <taxon>Cucujiformia</taxon>
        <taxon>Tenebrionidae</taxon>
        <taxon>Zophobas</taxon>
    </lineage>
</organism>
<evidence type="ECO:0000256" key="5">
    <source>
        <dbReference type="ARBA" id="ARBA00023295"/>
    </source>
</evidence>
<dbReference type="EMBL" id="JALNTZ010000003">
    <property type="protein sequence ID" value="KAJ3657940.1"/>
    <property type="molecule type" value="Genomic_DNA"/>
</dbReference>
<comment type="catalytic activity">
    <reaction evidence="1">
        <text>Hydrolysis of terminal, non-reducing (1-&gt;4)-linked alpha-D-glucose residues with release of alpha-D-glucose.</text>
        <dbReference type="EC" id="3.2.1.20"/>
    </reaction>
</comment>
<name>A0AA38ILT8_9CUCU</name>
<dbReference type="Gene3D" id="3.20.20.80">
    <property type="entry name" value="Glycosidases"/>
    <property type="match status" value="1"/>
</dbReference>
<dbReference type="Gene3D" id="3.90.400.10">
    <property type="entry name" value="Oligo-1,6-glucosidase, Domain 2"/>
    <property type="match status" value="1"/>
</dbReference>
<dbReference type="InterPro" id="IPR017853">
    <property type="entry name" value="GH"/>
</dbReference>
<dbReference type="PANTHER" id="PTHR10357:SF179">
    <property type="entry name" value="NEUTRAL AND BASIC AMINO ACID TRANSPORT PROTEIN RBAT"/>
    <property type="match status" value="1"/>
</dbReference>
<sequence>MGLNLNDDPFIESLRLDVVRPKRQTFEIIYINARDQVGKASKKSKDGVFSLGVRAKSRTSGPPRDSYGLLDSPIRKHTPSFPRLSHAQNVTPHECGFITISSAIFQRVLVGSTHVRGVDFRILKETNSSSPSVPAQYSACAVAAHSIISLSEPIGTNLLSIWFIVYGLYMSAQRGRGILVGNDNTRIELQPFIPRLDEQFACHKARTTIPVFRLCFLDQSTGGTIDWDWWKHASFYHVYVKSFRDSNNDGIGDIRGVIEKIDHFPDSGIDAIFLSPIFQSPKIDQGYDVSDFMDVDPEFGTMDDLKELITQSHERNLKILLDFVPNHTSDQHQWFVDSVKGVDEYRDFYIWVDAKYDGSGNRQPPNNWLSVFHHSAWSWNETRQQYYLHQFHPTQPDLNFRNPKVVEAMNKVLLFWLDQGIDGFRVDAIPYIFESENLYDEPPSYWPGVPDYEFESLDHVHTKDQPETYELMHQWRQLLDSYSEKNRGHARILMSEAYTTIENTMRYFGTRDGTKLGAHFTFNFFLVGDATAGASAHDIVVSINKWLDNIPPIYTSSWVLSNHDNHRISTRCGPGNIDGFNMLKAILPGIDVTYYGEEIGQENGEILYEENQDLKVKNRGMFEKLCRDFERTPFQWDDSVNAGFNDGAKPWLPVSSKYLETNLKKQKGDGPSHYKVFRELTRIRSNVVLVRGSTVVKSVSEHTILVRRSHDGSSVVLVFNKGDSQVVLNVSEDVSKTNYVEIKSVQSPKEIGYAVDPHHLKMEPHEALIIFCSI</sequence>
<dbReference type="EC" id="3.2.1.20" evidence="3"/>
<keyword evidence="8" id="KW-1185">Reference proteome</keyword>
<evidence type="ECO:0000313" key="8">
    <source>
        <dbReference type="Proteomes" id="UP001168821"/>
    </source>
</evidence>
<dbReference type="GO" id="GO:0004558">
    <property type="term" value="F:alpha-1,4-glucosidase activity"/>
    <property type="evidence" value="ECO:0007669"/>
    <property type="project" value="UniProtKB-EC"/>
</dbReference>
<dbReference type="InterPro" id="IPR045857">
    <property type="entry name" value="O16G_dom_2"/>
</dbReference>
<dbReference type="FunFam" id="3.90.400.10:FF:000001">
    <property type="entry name" value="Maltase A3, isoform A"/>
    <property type="match status" value="1"/>
</dbReference>
<evidence type="ECO:0000313" key="7">
    <source>
        <dbReference type="EMBL" id="KAJ3657940.1"/>
    </source>
</evidence>
<protein>
    <recommendedName>
        <fullName evidence="3">alpha-glucosidase</fullName>
        <ecNumber evidence="3">3.2.1.20</ecNumber>
    </recommendedName>
</protein>
<evidence type="ECO:0000256" key="4">
    <source>
        <dbReference type="ARBA" id="ARBA00023180"/>
    </source>
</evidence>
<dbReference type="InterPro" id="IPR006047">
    <property type="entry name" value="GH13_cat_dom"/>
</dbReference>
<dbReference type="SUPFAM" id="SSF51445">
    <property type="entry name" value="(Trans)glycosidases"/>
    <property type="match status" value="1"/>
</dbReference>
<reference evidence="7" key="1">
    <citation type="journal article" date="2023" name="G3 (Bethesda)">
        <title>Whole genome assemblies of Zophobas morio and Tenebrio molitor.</title>
        <authorList>
            <person name="Kaur S."/>
            <person name="Stinson S.A."/>
            <person name="diCenzo G.C."/>
        </authorList>
    </citation>
    <scope>NUCLEOTIDE SEQUENCE</scope>
    <source>
        <strain evidence="7">QUZm001</strain>
    </source>
</reference>
<keyword evidence="4" id="KW-0325">Glycoprotein</keyword>
<evidence type="ECO:0000256" key="1">
    <source>
        <dbReference type="ARBA" id="ARBA00001657"/>
    </source>
</evidence>
<proteinExistence type="inferred from homology"/>